<dbReference type="CDD" id="cd00117">
    <property type="entry name" value="TFP"/>
    <property type="match status" value="1"/>
</dbReference>
<dbReference type="Gene3D" id="2.10.60.10">
    <property type="entry name" value="CD59"/>
    <property type="match status" value="1"/>
</dbReference>
<feature type="compositionally biased region" description="Low complexity" evidence="1">
    <location>
        <begin position="84"/>
        <end position="102"/>
    </location>
</feature>
<dbReference type="Proteomes" id="UP001159427">
    <property type="component" value="Unassembled WGS sequence"/>
</dbReference>
<feature type="compositionally biased region" description="Pro residues" evidence="1">
    <location>
        <begin position="103"/>
        <end position="113"/>
    </location>
</feature>
<evidence type="ECO:0000256" key="1">
    <source>
        <dbReference type="SAM" id="MobiDB-lite"/>
    </source>
</evidence>
<comment type="caution">
    <text evidence="3">The sequence shown here is derived from an EMBL/GenBank/DDBJ whole genome shotgun (WGS) entry which is preliminary data.</text>
</comment>
<dbReference type="InterPro" id="IPR045860">
    <property type="entry name" value="Snake_toxin-like_sf"/>
</dbReference>
<evidence type="ECO:0000256" key="2">
    <source>
        <dbReference type="SAM" id="SignalP"/>
    </source>
</evidence>
<organism evidence="3 4">
    <name type="scientific">Porites evermanni</name>
    <dbReference type="NCBI Taxonomy" id="104178"/>
    <lineage>
        <taxon>Eukaryota</taxon>
        <taxon>Metazoa</taxon>
        <taxon>Cnidaria</taxon>
        <taxon>Anthozoa</taxon>
        <taxon>Hexacorallia</taxon>
        <taxon>Scleractinia</taxon>
        <taxon>Fungiina</taxon>
        <taxon>Poritidae</taxon>
        <taxon>Porites</taxon>
    </lineage>
</organism>
<dbReference type="EMBL" id="CALNXI010000001">
    <property type="protein sequence ID" value="CAH3013651.1"/>
    <property type="molecule type" value="Genomic_DNA"/>
</dbReference>
<keyword evidence="2" id="KW-0732">Signal</keyword>
<keyword evidence="4" id="KW-1185">Reference proteome</keyword>
<accession>A0ABN8L984</accession>
<evidence type="ECO:0000313" key="4">
    <source>
        <dbReference type="Proteomes" id="UP001159427"/>
    </source>
</evidence>
<proteinExistence type="predicted"/>
<evidence type="ECO:0000313" key="3">
    <source>
        <dbReference type="EMBL" id="CAH3013651.1"/>
    </source>
</evidence>
<feature type="signal peptide" evidence="2">
    <location>
        <begin position="1"/>
        <end position="22"/>
    </location>
</feature>
<name>A0ABN8L984_9CNID</name>
<protein>
    <submittedName>
        <fullName evidence="3">Uncharacterized protein</fullName>
    </submittedName>
</protein>
<feature type="chain" id="PRO_5046924415" evidence="2">
    <location>
        <begin position="23"/>
        <end position="237"/>
    </location>
</feature>
<feature type="region of interest" description="Disordered" evidence="1">
    <location>
        <begin position="84"/>
        <end position="115"/>
    </location>
</feature>
<dbReference type="SUPFAM" id="SSF57302">
    <property type="entry name" value="Snake toxin-like"/>
    <property type="match status" value="1"/>
</dbReference>
<gene>
    <name evidence="3" type="ORF">PEVE_00000089</name>
</gene>
<sequence>MSLWRKILLIYMLAHQIPNTLNWTSVEPSSKPTRTPAAKSVRTRTAALSLSSNLTATPTATATLSLSSNLTAPPTATAALSLSSNLTATPTATETPTETPTPIRKPAPIPKATPKPKPKLRCFLCFSENSWEHCDETSRVVDCKPGFDEACLKMTQNEWEKKNGTKTGKVLTRYMKYCAKSEQCSDTQCKEMGWQCKVDCCTEDLCNSNAAVLTTSSHHHYIVTLILTAVVGLAAVP</sequence>
<reference evidence="3 4" key="1">
    <citation type="submission" date="2022-05" db="EMBL/GenBank/DDBJ databases">
        <authorList>
            <consortium name="Genoscope - CEA"/>
            <person name="William W."/>
        </authorList>
    </citation>
    <scope>NUCLEOTIDE SEQUENCE [LARGE SCALE GENOMIC DNA]</scope>
</reference>